<feature type="non-terminal residue" evidence="1">
    <location>
        <position position="1"/>
    </location>
</feature>
<keyword evidence="2" id="KW-1185">Reference proteome</keyword>
<dbReference type="AlphaFoldDB" id="A0AAV2HBY4"/>
<comment type="caution">
    <text evidence="1">The sequence shown here is derived from an EMBL/GenBank/DDBJ whole genome shotgun (WGS) entry which is preliminary data.</text>
</comment>
<name>A0AAV2HBY4_LYMST</name>
<evidence type="ECO:0000313" key="2">
    <source>
        <dbReference type="Proteomes" id="UP001497497"/>
    </source>
</evidence>
<proteinExistence type="predicted"/>
<reference evidence="1 2" key="1">
    <citation type="submission" date="2024-04" db="EMBL/GenBank/DDBJ databases">
        <authorList>
            <consortium name="Genoscope - CEA"/>
            <person name="William W."/>
        </authorList>
    </citation>
    <scope>NUCLEOTIDE SEQUENCE [LARGE SCALE GENOMIC DNA]</scope>
</reference>
<feature type="non-terminal residue" evidence="1">
    <location>
        <position position="465"/>
    </location>
</feature>
<dbReference type="Proteomes" id="UP001497497">
    <property type="component" value="Unassembled WGS sequence"/>
</dbReference>
<protein>
    <submittedName>
        <fullName evidence="1">Uncharacterized protein</fullName>
    </submittedName>
</protein>
<accession>A0AAV2HBY4</accession>
<gene>
    <name evidence="1" type="ORF">GSLYS_00005396001</name>
</gene>
<organism evidence="1 2">
    <name type="scientific">Lymnaea stagnalis</name>
    <name type="common">Great pond snail</name>
    <name type="synonym">Helix stagnalis</name>
    <dbReference type="NCBI Taxonomy" id="6523"/>
    <lineage>
        <taxon>Eukaryota</taxon>
        <taxon>Metazoa</taxon>
        <taxon>Spiralia</taxon>
        <taxon>Lophotrochozoa</taxon>
        <taxon>Mollusca</taxon>
        <taxon>Gastropoda</taxon>
        <taxon>Heterobranchia</taxon>
        <taxon>Euthyneura</taxon>
        <taxon>Panpulmonata</taxon>
        <taxon>Hygrophila</taxon>
        <taxon>Lymnaeoidea</taxon>
        <taxon>Lymnaeidae</taxon>
        <taxon>Lymnaea</taxon>
    </lineage>
</organism>
<evidence type="ECO:0000313" key="1">
    <source>
        <dbReference type="EMBL" id="CAL1531301.1"/>
    </source>
</evidence>
<sequence>QSGLLGDIARSKGLSSDVQPKKMTFHWYIVCQLLVSSWTLAIDPDVQIKLNAIQEQMKTLTKHTMVLQEFVEERIRTDGQSGLKQLRHDTEGTKNYFGSTHIDYSAAGIHDHSDYINTLGMGEISAVINGVEFRTRHLDFKTVRPSTTNTSFGAVEDIQFPDVPPEVTSKATVQEQIQEMKQWFKAFATQNSTLRNYKKYFKPLLCYMEGMWIKDLSSEITEPFKSDRHRLNARSWDDLMDKVRYMAYTGTKDNFENAGFHPRKIMSVDPVTGAPTFGQWNYRVLCYPTSVDIPLKYLKQREDWSWSIANDYDTKEVLATRGARFDLNGQVTDNEFTTFTVLDKVMQEIPGLDNVPAADLQEAYGGKLWSGEAKGVPLRSAYYHRWYNFDTKGAMGTSLTHRGYSDQYLFVAVNTRDKIVPMAMEDCKDGACTKYSARVSYAIPLELTYMTPLLKWNPYKIAYNQ</sequence>
<dbReference type="EMBL" id="CAXITT010000084">
    <property type="protein sequence ID" value="CAL1531301.1"/>
    <property type="molecule type" value="Genomic_DNA"/>
</dbReference>